<dbReference type="SUPFAM" id="SSF56024">
    <property type="entry name" value="Phospholipase D/nuclease"/>
    <property type="match status" value="2"/>
</dbReference>
<keyword evidence="6" id="KW-0812">Transmembrane</keyword>
<proteinExistence type="predicted"/>
<dbReference type="PANTHER" id="PTHR21248:SF12">
    <property type="entry name" value="CARDIOLIPIN SYNTHASE C"/>
    <property type="match status" value="1"/>
</dbReference>
<comment type="function">
    <text evidence="1">Could be a virulence factor.</text>
</comment>
<evidence type="ECO:0000256" key="2">
    <source>
        <dbReference type="ARBA" id="ARBA00004613"/>
    </source>
</evidence>
<dbReference type="Proteomes" id="UP001526166">
    <property type="component" value="Unassembled WGS sequence"/>
</dbReference>
<keyword evidence="6" id="KW-1133">Transmembrane helix</keyword>
<reference evidence="8 9" key="1">
    <citation type="submission" date="2022-10" db="EMBL/GenBank/DDBJ databases">
        <title>Sinirhodobacter sp. nov., isolated from ocean surface sediments.</title>
        <authorList>
            <person name="He W."/>
            <person name="Wang L."/>
            <person name="Zhang D.-F."/>
        </authorList>
    </citation>
    <scope>NUCLEOTIDE SEQUENCE [LARGE SCALE GENOMIC DNA]</scope>
    <source>
        <strain evidence="8 9">WL0115</strain>
    </source>
</reference>
<evidence type="ECO:0000256" key="6">
    <source>
        <dbReference type="SAM" id="Phobius"/>
    </source>
</evidence>
<feature type="domain" description="PLD phosphodiesterase" evidence="7">
    <location>
        <begin position="407"/>
        <end position="434"/>
    </location>
</feature>
<dbReference type="InterPro" id="IPR001736">
    <property type="entry name" value="PLipase_D/transphosphatidylase"/>
</dbReference>
<dbReference type="PROSITE" id="PS51257">
    <property type="entry name" value="PROKAR_LIPOPROTEIN"/>
    <property type="match status" value="1"/>
</dbReference>
<evidence type="ECO:0000256" key="1">
    <source>
        <dbReference type="ARBA" id="ARBA00003145"/>
    </source>
</evidence>
<name>A0ABT3A003_9RHOB</name>
<comment type="caution">
    <text evidence="8">The sequence shown here is derived from an EMBL/GenBank/DDBJ whole genome shotgun (WGS) entry which is preliminary data.</text>
</comment>
<evidence type="ECO:0000256" key="4">
    <source>
        <dbReference type="ARBA" id="ARBA00022525"/>
    </source>
</evidence>
<feature type="transmembrane region" description="Helical" evidence="6">
    <location>
        <begin position="12"/>
        <end position="32"/>
    </location>
</feature>
<evidence type="ECO:0000313" key="8">
    <source>
        <dbReference type="EMBL" id="MCV2879054.1"/>
    </source>
</evidence>
<dbReference type="EMBL" id="JAOWKW010000006">
    <property type="protein sequence ID" value="MCV2879054.1"/>
    <property type="molecule type" value="Genomic_DNA"/>
</dbReference>
<keyword evidence="4" id="KW-0964">Secreted</keyword>
<keyword evidence="6" id="KW-0472">Membrane</keyword>
<dbReference type="CDD" id="cd09111">
    <property type="entry name" value="PLDc_ymdC_like_1"/>
    <property type="match status" value="1"/>
</dbReference>
<dbReference type="Gene3D" id="3.30.870.10">
    <property type="entry name" value="Endonuclease Chain A"/>
    <property type="match status" value="2"/>
</dbReference>
<evidence type="ECO:0000313" key="9">
    <source>
        <dbReference type="Proteomes" id="UP001526166"/>
    </source>
</evidence>
<dbReference type="PROSITE" id="PS50035">
    <property type="entry name" value="PLD"/>
    <property type="match status" value="2"/>
</dbReference>
<organism evidence="8 9">
    <name type="scientific">Sedimentimonas flavescens</name>
    <dbReference type="NCBI Taxonomy" id="2851012"/>
    <lineage>
        <taxon>Bacteria</taxon>
        <taxon>Pseudomonadati</taxon>
        <taxon>Pseudomonadota</taxon>
        <taxon>Alphaproteobacteria</taxon>
        <taxon>Rhodobacterales</taxon>
        <taxon>Rhodobacter group</taxon>
        <taxon>Sedimentimonas</taxon>
    </lineage>
</organism>
<keyword evidence="9" id="KW-1185">Reference proteome</keyword>
<protein>
    <recommendedName>
        <fullName evidence="3">Phospholipase D</fullName>
    </recommendedName>
    <alternativeName>
        <fullName evidence="5">Choline phosphatase</fullName>
    </alternativeName>
</protein>
<dbReference type="CDD" id="cd09113">
    <property type="entry name" value="PLDc_ymdC_like_2"/>
    <property type="match status" value="1"/>
</dbReference>
<sequence>MTVSYARTGWRLIMAGLIAGWVSACSLGPGTYTKNISVARMDTDTTWLARRIEAMGNPHDGRSGVYLLRDGAEALALRLVLSERAEKTIDAQYYLLHDDVAGHLFLWKLLEAADRGVRVRLLLDDIDMAVYDPVTAALDAHPNIEIRLFNPFWRSAHQAVVAAMDFPRINRRMHNKSMTFDNTVTILGGRNIGAEYFAARDDSNYDDLDILAAGPAAQEVSSSFDTYWNSPYAVPSEVVIKDHRDAAAVSTNRAHLQDLAREAQASPYGEALHHGIRDALGNNSLKLHWVPAQVFADAPDKAKGGADSATFLSAALEPYITSAQSELYVVSAYFVPRRRGVDLLAAMEARGVDVTVLTNSMDSTDVLAVYGHYALSRRALIEAGVDLWELRSNTAREDRKRLGLEKSLSGLHSKAFAVDGRHLFIGSFNWDPRSVHINTEMGLMIDSPELTQEVLRIFKRDLPDRAYQVTADENGKLNWLSRREDGVTLLHLWEPYDSVWRAFMSGVYGFLPIGKQL</sequence>
<evidence type="ECO:0000259" key="7">
    <source>
        <dbReference type="PROSITE" id="PS50035"/>
    </source>
</evidence>
<evidence type="ECO:0000256" key="3">
    <source>
        <dbReference type="ARBA" id="ARBA00018392"/>
    </source>
</evidence>
<gene>
    <name evidence="8" type="ORF">OE699_09315</name>
</gene>
<feature type="domain" description="PLD phosphodiesterase" evidence="7">
    <location>
        <begin position="169"/>
        <end position="196"/>
    </location>
</feature>
<dbReference type="SMART" id="SM00155">
    <property type="entry name" value="PLDc"/>
    <property type="match status" value="2"/>
</dbReference>
<comment type="subcellular location">
    <subcellularLocation>
        <location evidence="2">Secreted</location>
    </subcellularLocation>
</comment>
<dbReference type="Pfam" id="PF13091">
    <property type="entry name" value="PLDc_2"/>
    <property type="match status" value="2"/>
</dbReference>
<dbReference type="InterPro" id="IPR025202">
    <property type="entry name" value="PLD-like_dom"/>
</dbReference>
<dbReference type="PANTHER" id="PTHR21248">
    <property type="entry name" value="CARDIOLIPIN SYNTHASE"/>
    <property type="match status" value="1"/>
</dbReference>
<evidence type="ECO:0000256" key="5">
    <source>
        <dbReference type="ARBA" id="ARBA00029594"/>
    </source>
</evidence>
<dbReference type="RefSeq" id="WP_263847815.1">
    <property type="nucleotide sequence ID" value="NZ_JAOWKW010000006.1"/>
</dbReference>
<accession>A0ABT3A003</accession>